<dbReference type="Pfam" id="PF13743">
    <property type="entry name" value="Thioredoxin_5"/>
    <property type="match status" value="1"/>
</dbReference>
<name>W0E072_MARPU</name>
<protein>
    <submittedName>
        <fullName evidence="1">DSBA oxidoreductase</fullName>
    </submittedName>
</protein>
<dbReference type="InterPro" id="IPR036390">
    <property type="entry name" value="WH_DNA-bd_sf"/>
</dbReference>
<dbReference type="PANTHER" id="PTHR13887:SF47">
    <property type="entry name" value="CLPXP ADAPTER PROTEIN SPXH"/>
    <property type="match status" value="1"/>
</dbReference>
<gene>
    <name evidence="1" type="ORF">MARPU_10565</name>
</gene>
<dbReference type="CDD" id="cd03025">
    <property type="entry name" value="DsbA_FrnE_like"/>
    <property type="match status" value="1"/>
</dbReference>
<dbReference type="OrthoDB" id="9813770at2"/>
<dbReference type="EMBL" id="CP007031">
    <property type="protein sequence ID" value="AHF04245.1"/>
    <property type="molecule type" value="Genomic_DNA"/>
</dbReference>
<reference evidence="1 2" key="1">
    <citation type="submission" date="2013-12" db="EMBL/GenBank/DDBJ databases">
        <authorList>
            <consortium name="DOE Joint Genome Institute"/>
            <person name="Bryant D.A."/>
            <person name="Huntemann M."/>
            <person name="Han J."/>
            <person name="Chen A."/>
            <person name="Kyrpides N."/>
            <person name="Mavromatis K."/>
            <person name="Markowitz V."/>
            <person name="Palaniappan K."/>
            <person name="Ivanova N."/>
            <person name="Schaumberg A."/>
            <person name="Pati A."/>
            <person name="Liolios K."/>
            <person name="Nordberg H.P."/>
            <person name="Cantor M.N."/>
            <person name="Hua S.X."/>
            <person name="Woyke T."/>
        </authorList>
    </citation>
    <scope>NUCLEOTIDE SEQUENCE [LARGE SCALE GENOMIC DNA]</scope>
    <source>
        <strain evidence="1 2">984</strain>
    </source>
</reference>
<evidence type="ECO:0000313" key="2">
    <source>
        <dbReference type="Proteomes" id="UP000005275"/>
    </source>
</evidence>
<sequence length="301" mass="32812">MTDQPTLEILAFTDPVCTWCWGVEPVLRALRIGYGDQLRIRPVMGGLVEDIRTFYDHANAIGGDPEEANVAIVAHWLDASARHGMPVRTEGFRLFSAETVSTYPQNIAYKAAELTDPERAPRYLRRLREASATEARETGRREVLIELAAEVGLDLATFIGRLEDGSAEYAFRADLALTRRAGVHGFPSFQLVFGERTLSLRGYQGLANMRAVIESLSEGVLRWRSPRGGAEGLLELIHTLGRMAPVELATILDLSAPELERHLVALEEAGSIRRVTVGNGCLWEVSDGGAGCDPAAGLCAA</sequence>
<keyword evidence="2" id="KW-1185">Reference proteome</keyword>
<dbReference type="InterPro" id="IPR036249">
    <property type="entry name" value="Thioredoxin-like_sf"/>
</dbReference>
<dbReference type="eggNOG" id="COG2761">
    <property type="taxonomic scope" value="Bacteria"/>
</dbReference>
<dbReference type="STRING" id="765910.MARPU_10565"/>
<organism evidence="1 2">
    <name type="scientific">Marichromatium purpuratum 984</name>
    <dbReference type="NCBI Taxonomy" id="765910"/>
    <lineage>
        <taxon>Bacteria</taxon>
        <taxon>Pseudomonadati</taxon>
        <taxon>Pseudomonadota</taxon>
        <taxon>Gammaproteobacteria</taxon>
        <taxon>Chromatiales</taxon>
        <taxon>Chromatiaceae</taxon>
        <taxon>Marichromatium</taxon>
    </lineage>
</organism>
<dbReference type="SUPFAM" id="SSF52833">
    <property type="entry name" value="Thioredoxin-like"/>
    <property type="match status" value="1"/>
</dbReference>
<dbReference type="SUPFAM" id="SSF46785">
    <property type="entry name" value="Winged helix' DNA-binding domain"/>
    <property type="match status" value="1"/>
</dbReference>
<dbReference type="Proteomes" id="UP000005275">
    <property type="component" value="Chromosome"/>
</dbReference>
<dbReference type="HOGENOM" id="CLU_069785_1_0_6"/>
<dbReference type="PANTHER" id="PTHR13887">
    <property type="entry name" value="GLUTATHIONE S-TRANSFERASE KAPPA"/>
    <property type="match status" value="1"/>
</dbReference>
<proteinExistence type="predicted"/>
<evidence type="ECO:0000313" key="1">
    <source>
        <dbReference type="EMBL" id="AHF04245.1"/>
    </source>
</evidence>
<dbReference type="Gene3D" id="1.10.472.60">
    <property type="entry name" value="putative protein disulfide isomerase domain"/>
    <property type="match status" value="1"/>
</dbReference>
<dbReference type="AlphaFoldDB" id="W0E072"/>
<dbReference type="KEGG" id="mpur:MARPU_10565"/>
<accession>W0E072</accession>
<dbReference type="Gene3D" id="3.40.30.10">
    <property type="entry name" value="Glutaredoxin"/>
    <property type="match status" value="1"/>
</dbReference>
<dbReference type="RefSeq" id="WP_005223397.1">
    <property type="nucleotide sequence ID" value="NZ_CP007031.1"/>
</dbReference>